<gene>
    <name evidence="2" type="ORF">AX13_15100</name>
</gene>
<evidence type="ECO:0000313" key="3">
    <source>
        <dbReference type="Proteomes" id="UP000020766"/>
    </source>
</evidence>
<protein>
    <submittedName>
        <fullName evidence="2">Uncharacterized protein</fullName>
    </submittedName>
</protein>
<accession>A0A014P360</accession>
<reference evidence="2 3" key="1">
    <citation type="submission" date="2014-01" db="EMBL/GenBank/DDBJ databases">
        <title>Interspecies Systems Biology Uncovers Metabolites Affecting C. elegans Gene Expression and Life History Traits.</title>
        <authorList>
            <person name="Watson E."/>
            <person name="Macneil L.T."/>
            <person name="Ritter A.D."/>
            <person name="Yilmaz L.S."/>
            <person name="Rosebrock A.P."/>
            <person name="Caudy A.A."/>
            <person name="Walhout A.J."/>
        </authorList>
    </citation>
    <scope>NUCLEOTIDE SEQUENCE [LARGE SCALE GENOMIC DNA]</scope>
    <source>
        <strain evidence="2 3">DA1877</strain>
    </source>
</reference>
<keyword evidence="3" id="KW-1185">Reference proteome</keyword>
<organism evidence="2 3">
    <name type="scientific">Comamonas aquatica DA1877</name>
    <dbReference type="NCBI Taxonomy" id="1457173"/>
    <lineage>
        <taxon>Bacteria</taxon>
        <taxon>Pseudomonadati</taxon>
        <taxon>Pseudomonadota</taxon>
        <taxon>Betaproteobacteria</taxon>
        <taxon>Burkholderiales</taxon>
        <taxon>Comamonadaceae</taxon>
        <taxon>Comamonas</taxon>
    </lineage>
</organism>
<dbReference type="Proteomes" id="UP000020766">
    <property type="component" value="Unassembled WGS sequence"/>
</dbReference>
<evidence type="ECO:0000256" key="1">
    <source>
        <dbReference type="SAM" id="Phobius"/>
    </source>
</evidence>
<keyword evidence="1" id="KW-0472">Membrane</keyword>
<sequence length="93" mass="10739">MFQERCHSQTSRCLSFKKSFALLCFFRSYLDTAISHQQNCACCTVVMVYLLLGKGEVVATFLLVVKLCCVSFFSGFLKKFFSFDFTNDYFAIF</sequence>
<dbReference type="EMBL" id="JBOK01000006">
    <property type="protein sequence ID" value="EXU80585.1"/>
    <property type="molecule type" value="Genomic_DNA"/>
</dbReference>
<comment type="caution">
    <text evidence="2">The sequence shown here is derived from an EMBL/GenBank/DDBJ whole genome shotgun (WGS) entry which is preliminary data.</text>
</comment>
<feature type="transmembrane region" description="Helical" evidence="1">
    <location>
        <begin position="57"/>
        <end position="77"/>
    </location>
</feature>
<evidence type="ECO:0000313" key="2">
    <source>
        <dbReference type="EMBL" id="EXU80585.1"/>
    </source>
</evidence>
<keyword evidence="1" id="KW-0812">Transmembrane</keyword>
<dbReference type="AlphaFoldDB" id="A0A014P360"/>
<keyword evidence="1" id="KW-1133">Transmembrane helix</keyword>
<proteinExistence type="predicted"/>
<name>A0A014P360_9BURK</name>